<dbReference type="Gene3D" id="1.25.40.10">
    <property type="entry name" value="Tetratricopeptide repeat domain"/>
    <property type="match status" value="1"/>
</dbReference>
<keyword evidence="3" id="KW-1185">Reference proteome</keyword>
<dbReference type="Proteomes" id="UP001267426">
    <property type="component" value="Unassembled WGS sequence"/>
</dbReference>
<comment type="caution">
    <text evidence="2">The sequence shown here is derived from an EMBL/GenBank/DDBJ whole genome shotgun (WGS) entry which is preliminary data.</text>
</comment>
<evidence type="ECO:0000256" key="1">
    <source>
        <dbReference type="SAM" id="Phobius"/>
    </source>
</evidence>
<keyword evidence="1" id="KW-1133">Transmembrane helix</keyword>
<dbReference type="InterPro" id="IPR011990">
    <property type="entry name" value="TPR-like_helical_dom_sf"/>
</dbReference>
<dbReference type="InterPro" id="IPR010466">
    <property type="entry name" value="DUF1058"/>
</dbReference>
<dbReference type="SUPFAM" id="SSF48452">
    <property type="entry name" value="TPR-like"/>
    <property type="match status" value="1"/>
</dbReference>
<feature type="transmembrane region" description="Helical" evidence="1">
    <location>
        <begin position="122"/>
        <end position="141"/>
    </location>
</feature>
<dbReference type="Gene3D" id="2.30.30.40">
    <property type="entry name" value="SH3 Domains"/>
    <property type="match status" value="1"/>
</dbReference>
<evidence type="ECO:0000313" key="2">
    <source>
        <dbReference type="EMBL" id="MDT0632403.1"/>
    </source>
</evidence>
<keyword evidence="1" id="KW-0472">Membrane</keyword>
<name>A0ABU3BSY7_9BACT</name>
<dbReference type="EMBL" id="JAVRHT010000027">
    <property type="protein sequence ID" value="MDT0632403.1"/>
    <property type="molecule type" value="Genomic_DNA"/>
</dbReference>
<proteinExistence type="predicted"/>
<accession>A0ABU3BSY7</accession>
<reference evidence="2 3" key="1">
    <citation type="submission" date="2023-09" db="EMBL/GenBank/DDBJ databases">
        <authorList>
            <person name="Rey-Velasco X."/>
        </authorList>
    </citation>
    <scope>NUCLEOTIDE SEQUENCE [LARGE SCALE GENOMIC DNA]</scope>
    <source>
        <strain evidence="2 3">F394</strain>
    </source>
</reference>
<protein>
    <submittedName>
        <fullName evidence="2">SH3 domain-containing protein</fullName>
    </submittedName>
</protein>
<sequence length="231" mass="23206">MAVALALLVLLQPAPRAEAERLFDVGTTLVAEGDTAGAVAAWEGALDTGWASAAAEANLGAVAHERGDVGRARLHLERAARLAPLDGDVARALADAREAAGAAPPTAAERAWRGLVGVVRPVGLVALALALAFGALALRLLGRRRPALVVSVVAAFAVAAAGTSLWQAAQADGIVLADAADVREAPSPTAPPVARVRAGERVGVGEERAGWRRVSAGGAEGWVRGGAVAAL</sequence>
<dbReference type="Pfam" id="PF06347">
    <property type="entry name" value="SH3_4"/>
    <property type="match status" value="1"/>
</dbReference>
<organism evidence="2 3">
    <name type="scientific">Rubrivirga litoralis</name>
    <dbReference type="NCBI Taxonomy" id="3075598"/>
    <lineage>
        <taxon>Bacteria</taxon>
        <taxon>Pseudomonadati</taxon>
        <taxon>Rhodothermota</taxon>
        <taxon>Rhodothermia</taxon>
        <taxon>Rhodothermales</taxon>
        <taxon>Rubricoccaceae</taxon>
        <taxon>Rubrivirga</taxon>
    </lineage>
</organism>
<dbReference type="RefSeq" id="WP_311664257.1">
    <property type="nucleotide sequence ID" value="NZ_JAVRHT010000027.1"/>
</dbReference>
<evidence type="ECO:0000313" key="3">
    <source>
        <dbReference type="Proteomes" id="UP001267426"/>
    </source>
</evidence>
<keyword evidence="1" id="KW-0812">Transmembrane</keyword>
<gene>
    <name evidence="2" type="ORF">RM540_11645</name>
</gene>
<feature type="transmembrane region" description="Helical" evidence="1">
    <location>
        <begin position="148"/>
        <end position="166"/>
    </location>
</feature>